<feature type="transmembrane region" description="Helical" evidence="1">
    <location>
        <begin position="213"/>
        <end position="236"/>
    </location>
</feature>
<dbReference type="KEGG" id="apra:G3A50_11570"/>
<feature type="transmembrane region" description="Helical" evidence="1">
    <location>
        <begin position="27"/>
        <end position="51"/>
    </location>
</feature>
<name>A0A6P1YLH1_9HYPH</name>
<reference evidence="2 3" key="1">
    <citation type="submission" date="2020-02" db="EMBL/GenBank/DDBJ databases">
        <authorList>
            <person name="Li G."/>
        </authorList>
    </citation>
    <scope>NUCLEOTIDE SEQUENCE [LARGE SCALE GENOMIC DNA]</scope>
    <source>
        <strain evidence="2 3">DSM 102029</strain>
    </source>
</reference>
<accession>A0A6P1YLH1</accession>
<gene>
    <name evidence="2" type="ORF">G3A50_11570</name>
</gene>
<proteinExistence type="predicted"/>
<evidence type="ECO:0000313" key="2">
    <source>
        <dbReference type="EMBL" id="QIB34277.1"/>
    </source>
</evidence>
<protein>
    <submittedName>
        <fullName evidence="2">Uncharacterized protein</fullName>
    </submittedName>
</protein>
<keyword evidence="3" id="KW-1185">Reference proteome</keyword>
<sequence length="330" mass="35657">MLSLSAFRISTSLAVMRRTAPFLVFRLLVYAGIAAAYVMATGAGAGIGYGIGSFWEDETRFSASFYGAAAGFGLVGAVLYLLREYILYIVKAGHIAVMVELLQGREIPGGQGQIAYARARVTERFGTSNILFGIDQLVKGVITAVTGLMEGLLSILPIPGLDRLASILRSYLKIAVGLMDEVMLAYCFDNREEDPYTASRTALVLYAQNARPLMISAAWVTAWVWLLSLVVFLVMLVPAGTIVWLMPGQVSAGGFVFAILFAWAFKVAIIEPFAIACMLQAYFQQTAGQTPNPEWEARLDQASDKFKSLGQRAGAWVGARMGFGAKGETA</sequence>
<feature type="transmembrane region" description="Helical" evidence="1">
    <location>
        <begin position="63"/>
        <end position="82"/>
    </location>
</feature>
<evidence type="ECO:0000313" key="3">
    <source>
        <dbReference type="Proteomes" id="UP000464751"/>
    </source>
</evidence>
<dbReference type="AlphaFoldDB" id="A0A6P1YLH1"/>
<keyword evidence="1" id="KW-0472">Membrane</keyword>
<evidence type="ECO:0000256" key="1">
    <source>
        <dbReference type="SAM" id="Phobius"/>
    </source>
</evidence>
<keyword evidence="1" id="KW-1133">Transmembrane helix</keyword>
<dbReference type="EMBL" id="CP048630">
    <property type="protein sequence ID" value="QIB34277.1"/>
    <property type="molecule type" value="Genomic_DNA"/>
</dbReference>
<dbReference type="Proteomes" id="UP000464751">
    <property type="component" value="Chromosome"/>
</dbReference>
<organism evidence="2 3">
    <name type="scientific">Ancylobacter pratisalsi</name>
    <dbReference type="NCBI Taxonomy" id="1745854"/>
    <lineage>
        <taxon>Bacteria</taxon>
        <taxon>Pseudomonadati</taxon>
        <taxon>Pseudomonadota</taxon>
        <taxon>Alphaproteobacteria</taxon>
        <taxon>Hyphomicrobiales</taxon>
        <taxon>Xanthobacteraceae</taxon>
        <taxon>Ancylobacter</taxon>
    </lineage>
</organism>
<keyword evidence="1" id="KW-0812">Transmembrane</keyword>